<feature type="compositionally biased region" description="Polar residues" evidence="1">
    <location>
        <begin position="150"/>
        <end position="164"/>
    </location>
</feature>
<evidence type="ECO:0000256" key="1">
    <source>
        <dbReference type="SAM" id="MobiDB-lite"/>
    </source>
</evidence>
<feature type="region of interest" description="Disordered" evidence="1">
    <location>
        <begin position="145"/>
        <end position="164"/>
    </location>
</feature>
<feature type="compositionally biased region" description="Low complexity" evidence="1">
    <location>
        <begin position="29"/>
        <end position="38"/>
    </location>
</feature>
<dbReference type="Proteomes" id="UP001476950">
    <property type="component" value="Unassembled WGS sequence"/>
</dbReference>
<evidence type="ECO:0000313" key="3">
    <source>
        <dbReference type="EMBL" id="MEP1056891.1"/>
    </source>
</evidence>
<feature type="region of interest" description="Disordered" evidence="1">
    <location>
        <begin position="26"/>
        <end position="45"/>
    </location>
</feature>
<evidence type="ECO:0000313" key="4">
    <source>
        <dbReference type="Proteomes" id="UP001476950"/>
    </source>
</evidence>
<organism evidence="3 4">
    <name type="scientific">Stenomitos frigidus AS-A4</name>
    <dbReference type="NCBI Taxonomy" id="2933935"/>
    <lineage>
        <taxon>Bacteria</taxon>
        <taxon>Bacillati</taxon>
        <taxon>Cyanobacteriota</taxon>
        <taxon>Cyanophyceae</taxon>
        <taxon>Leptolyngbyales</taxon>
        <taxon>Leptolyngbyaceae</taxon>
        <taxon>Stenomitos</taxon>
    </lineage>
</organism>
<proteinExistence type="predicted"/>
<dbReference type="InterPro" id="IPR059113">
    <property type="entry name" value="Znf_ribbon"/>
</dbReference>
<accession>A0ABV0KCC4</accession>
<reference evidence="3 4" key="1">
    <citation type="submission" date="2022-04" db="EMBL/GenBank/DDBJ databases">
        <title>Positive selection, recombination, and allopatry shape intraspecific diversity of widespread and dominant cyanobacteria.</title>
        <authorList>
            <person name="Wei J."/>
            <person name="Shu W."/>
            <person name="Hu C."/>
        </authorList>
    </citation>
    <scope>NUCLEOTIDE SEQUENCE [LARGE SCALE GENOMIC DNA]</scope>
    <source>
        <strain evidence="3 4">AS-A4</strain>
    </source>
</reference>
<protein>
    <submittedName>
        <fullName evidence="3">Zinc ribbon domain-containing protein</fullName>
    </submittedName>
</protein>
<dbReference type="Pfam" id="PF13248">
    <property type="entry name" value="Zn_ribbon_3"/>
    <property type="match status" value="1"/>
</dbReference>
<name>A0ABV0KCC4_9CYAN</name>
<comment type="caution">
    <text evidence="3">The sequence shown here is derived from an EMBL/GenBank/DDBJ whole genome shotgun (WGS) entry which is preliminary data.</text>
</comment>
<feature type="domain" description="Putative zinc-ribbon" evidence="2">
    <location>
        <begin position="171"/>
        <end position="192"/>
    </location>
</feature>
<evidence type="ECO:0000259" key="2">
    <source>
        <dbReference type="Pfam" id="PF13248"/>
    </source>
</evidence>
<dbReference type="RefSeq" id="WP_190453294.1">
    <property type="nucleotide sequence ID" value="NZ_JAMPLM010000001.1"/>
</dbReference>
<keyword evidence="4" id="KW-1185">Reference proteome</keyword>
<dbReference type="EMBL" id="JAMPLM010000001">
    <property type="protein sequence ID" value="MEP1056891.1"/>
    <property type="molecule type" value="Genomic_DNA"/>
</dbReference>
<gene>
    <name evidence="3" type="ORF">NDI38_00475</name>
</gene>
<sequence>MGYRCEWATGQSVDLENVDEQTRVTLTNSSPGQQQQSSNHVQTGRWTAPPEIWRVAIGLVVKLLTAQGEQFIYIQGNQVSTSTEAPSWGDAQPLPVHVDSMPAAMSPKPSMAPMLPLPPMKMGDMQMDQTTMTMQMGNMRMEMNPIKASSKPSPQTGGEQPSTSAVQRNFCSQCGSTLKPSDRFCAHCGHRLD</sequence>